<dbReference type="Pfam" id="PF05991">
    <property type="entry name" value="NYN_YacP"/>
    <property type="match status" value="1"/>
</dbReference>
<dbReference type="PANTHER" id="PTHR34547:SF1">
    <property type="entry name" value="YACP-LIKE NYN DOMAIN PROTEIN"/>
    <property type="match status" value="1"/>
</dbReference>
<gene>
    <name evidence="3" type="ordered locus">Snas_4878</name>
</gene>
<sequence length="507" mass="55094">MLPRFVVPRTGSVMNAPAGGRRDTGDFREPQPPPPPGPPVPPDPPGPPEPPPGPLPPPPPPGPPEPTDPPSVDDEPELPEAVWQKLLPLASTALGSIRPDELPGPLRRFARFAPARRAKLAEPGLRSALRTDASFRQQVAEVARKTQSSLMDLIDAGEVPEGADTLDVAALAYVSRGTNWRDLLGSASRRVAERLEAERISARIAEAEQAAASAAHDKAIAEREAEKLRVELVEARAEAEELRRRHHGLTKELREIKRRERKVTDALSSEKGRLKQAETEHAAELRRLKSQLDESMRALERARQGARDTRALNDARVWQLLETIGGAAAGLRRELALEPAEHTPGDFVADTEAVRPGSAEPTERPRGLDSDDPARLDTLLGMPQSHLIVDGYNVTLGGYGDIPLEQQRIRLVRGLSGIAAQTGAEVTVVFDGSHHMVGLPTPPRGVRVLFSRKGQTADEVIRALTRAEPNGRPVIVISSDREVADGVRRHGAYPLSAKTLLRRLNRA</sequence>
<evidence type="ECO:0000313" key="4">
    <source>
        <dbReference type="Proteomes" id="UP000000844"/>
    </source>
</evidence>
<evidence type="ECO:0000256" key="1">
    <source>
        <dbReference type="SAM" id="Coils"/>
    </source>
</evidence>
<dbReference type="Proteomes" id="UP000000844">
    <property type="component" value="Chromosome"/>
</dbReference>
<evidence type="ECO:0000256" key="2">
    <source>
        <dbReference type="SAM" id="MobiDB-lite"/>
    </source>
</evidence>
<keyword evidence="4" id="KW-1185">Reference proteome</keyword>
<dbReference type="STRING" id="446470.Snas_4878"/>
<dbReference type="eggNOG" id="COG3688">
    <property type="taxonomic scope" value="Bacteria"/>
</dbReference>
<evidence type="ECO:0008006" key="5">
    <source>
        <dbReference type="Google" id="ProtNLM"/>
    </source>
</evidence>
<evidence type="ECO:0000313" key="3">
    <source>
        <dbReference type="EMBL" id="ADD44519.1"/>
    </source>
</evidence>
<reference evidence="3 4" key="1">
    <citation type="journal article" date="2009" name="Stand. Genomic Sci.">
        <title>Complete genome sequence of Stackebrandtia nassauensis type strain (LLR-40K-21).</title>
        <authorList>
            <person name="Munk C."/>
            <person name="Lapidus A."/>
            <person name="Copeland A."/>
            <person name="Jando M."/>
            <person name="Mayilraj S."/>
            <person name="Glavina Del Rio T."/>
            <person name="Nolan M."/>
            <person name="Chen F."/>
            <person name="Lucas S."/>
            <person name="Tice H."/>
            <person name="Cheng J.F."/>
            <person name="Han C."/>
            <person name="Detter J.C."/>
            <person name="Bruce D."/>
            <person name="Goodwin L."/>
            <person name="Chain P."/>
            <person name="Pitluck S."/>
            <person name="Goker M."/>
            <person name="Ovchinikova G."/>
            <person name="Pati A."/>
            <person name="Ivanova N."/>
            <person name="Mavromatis K."/>
            <person name="Chen A."/>
            <person name="Palaniappan K."/>
            <person name="Land M."/>
            <person name="Hauser L."/>
            <person name="Chang Y.J."/>
            <person name="Jeffries C.D."/>
            <person name="Bristow J."/>
            <person name="Eisen J.A."/>
            <person name="Markowitz V."/>
            <person name="Hugenholtz P."/>
            <person name="Kyrpides N.C."/>
            <person name="Klenk H.P."/>
        </authorList>
    </citation>
    <scope>NUCLEOTIDE SEQUENCE [LARGE SCALE GENOMIC DNA]</scope>
    <source>
        <strain evidence="4">DSM 44728 / CIP 108903 / NRRL B-16338 / NBRC 102104 / LLR-40K-21</strain>
    </source>
</reference>
<dbReference type="PANTHER" id="PTHR34547">
    <property type="entry name" value="YACP-LIKE NYN DOMAIN PROTEIN"/>
    <property type="match status" value="1"/>
</dbReference>
<proteinExistence type="predicted"/>
<dbReference type="AlphaFoldDB" id="D3Q8S7"/>
<feature type="region of interest" description="Disordered" evidence="2">
    <location>
        <begin position="351"/>
        <end position="372"/>
    </location>
</feature>
<organism evidence="3 4">
    <name type="scientific">Stackebrandtia nassauensis (strain DSM 44728 / CIP 108903 / NRRL B-16338 / NBRC 102104 / LLR-40K-21)</name>
    <dbReference type="NCBI Taxonomy" id="446470"/>
    <lineage>
        <taxon>Bacteria</taxon>
        <taxon>Bacillati</taxon>
        <taxon>Actinomycetota</taxon>
        <taxon>Actinomycetes</taxon>
        <taxon>Glycomycetales</taxon>
        <taxon>Glycomycetaceae</taxon>
        <taxon>Stackebrandtia</taxon>
    </lineage>
</organism>
<feature type="compositionally biased region" description="Pro residues" evidence="2">
    <location>
        <begin position="30"/>
        <end position="69"/>
    </location>
</feature>
<feature type="compositionally biased region" description="Basic and acidic residues" evidence="2">
    <location>
        <begin position="20"/>
        <end position="29"/>
    </location>
</feature>
<name>D3Q8S7_STANL</name>
<dbReference type="HOGENOM" id="CLU_044346_0_0_11"/>
<dbReference type="KEGG" id="sna:Snas_4878"/>
<accession>D3Q8S7</accession>
<dbReference type="InterPro" id="IPR010298">
    <property type="entry name" value="YacP-like"/>
</dbReference>
<feature type="compositionally biased region" description="Basic and acidic residues" evidence="2">
    <location>
        <begin position="361"/>
        <end position="372"/>
    </location>
</feature>
<keyword evidence="1" id="KW-0175">Coiled coil</keyword>
<dbReference type="EMBL" id="CP001778">
    <property type="protein sequence ID" value="ADD44519.1"/>
    <property type="molecule type" value="Genomic_DNA"/>
</dbReference>
<protein>
    <recommendedName>
        <fullName evidence="5">RNA-binding protein with PIN domain</fullName>
    </recommendedName>
</protein>
<feature type="region of interest" description="Disordered" evidence="2">
    <location>
        <begin position="1"/>
        <end position="76"/>
    </location>
</feature>
<feature type="coiled-coil region" evidence="1">
    <location>
        <begin position="190"/>
        <end position="309"/>
    </location>
</feature>